<feature type="transmembrane region" description="Helical" evidence="6">
    <location>
        <begin position="259"/>
        <end position="281"/>
    </location>
</feature>
<dbReference type="RefSeq" id="WP_345359662.1">
    <property type="nucleotide sequence ID" value="NZ_BAABHJ010000020.1"/>
</dbReference>
<proteinExistence type="predicted"/>
<feature type="region of interest" description="Disordered" evidence="5">
    <location>
        <begin position="442"/>
        <end position="464"/>
    </location>
</feature>
<dbReference type="Gene3D" id="1.20.1720.10">
    <property type="entry name" value="Multidrug resistance protein D"/>
    <property type="match status" value="1"/>
</dbReference>
<feature type="transmembrane region" description="Helical" evidence="6">
    <location>
        <begin position="71"/>
        <end position="90"/>
    </location>
</feature>
<evidence type="ECO:0000313" key="8">
    <source>
        <dbReference type="EMBL" id="GAA4612181.1"/>
    </source>
</evidence>
<evidence type="ECO:0000256" key="2">
    <source>
        <dbReference type="ARBA" id="ARBA00022692"/>
    </source>
</evidence>
<name>A0ABP8TRW0_9ACTN</name>
<feature type="transmembrane region" description="Helical" evidence="6">
    <location>
        <begin position="129"/>
        <end position="154"/>
    </location>
</feature>
<dbReference type="InterPro" id="IPR020846">
    <property type="entry name" value="MFS_dom"/>
</dbReference>
<sequence>MRRGLLPALLTGQLMVSMDGSIVTVAMPRIQADLGTSGAVLQLVTGGYTLAVAVLVVTGARLGDLYGHRRLFLIGLGAFAIASLACGLSPDGLVLVLARVAQGIAAALLLPQVLSLIQLHAGGRARARALGAYSMVLALGVAVGQILGGLITGAAGWRPIFLINVPVAAVVLLVGRRALPADVSSDGRRMDLGGVAVLSAAMSGLVLPLVFGREEGWPVWSWCCLALGCAGLVVFGAYERRAAHPLLDLGVLRLRGVRPGLLACCCVMGGYTALFFCLALHLQAGLGLSPPRAGLAFLPYPVGFAAASLSWPRLPARRVLPVAGPLCLAAAAPVIALVARHGWPLGVVTPLLVLAGAGHAAGFGPLVERLAATAGPARASAISALTNTGTLLTSVVAIATLGGVYLAAPQSADGLVRVTALLGILLPIGAACAWRTARVATGSPEPAQPVPAEAVAAGDGPARG</sequence>
<dbReference type="CDD" id="cd17321">
    <property type="entry name" value="MFS_MMR_MDR_like"/>
    <property type="match status" value="1"/>
</dbReference>
<organism evidence="8 9">
    <name type="scientific">Actinoallomurus liliacearum</name>
    <dbReference type="NCBI Taxonomy" id="1080073"/>
    <lineage>
        <taxon>Bacteria</taxon>
        <taxon>Bacillati</taxon>
        <taxon>Actinomycetota</taxon>
        <taxon>Actinomycetes</taxon>
        <taxon>Streptosporangiales</taxon>
        <taxon>Thermomonosporaceae</taxon>
        <taxon>Actinoallomurus</taxon>
    </lineage>
</organism>
<dbReference type="InterPro" id="IPR011701">
    <property type="entry name" value="MFS"/>
</dbReference>
<comment type="subcellular location">
    <subcellularLocation>
        <location evidence="1">Cell membrane</location>
        <topology evidence="1">Multi-pass membrane protein</topology>
    </subcellularLocation>
</comment>
<evidence type="ECO:0000256" key="5">
    <source>
        <dbReference type="SAM" id="MobiDB-lite"/>
    </source>
</evidence>
<keyword evidence="9" id="KW-1185">Reference proteome</keyword>
<keyword evidence="4 6" id="KW-0472">Membrane</keyword>
<feature type="transmembrane region" description="Helical" evidence="6">
    <location>
        <begin position="319"/>
        <end position="339"/>
    </location>
</feature>
<comment type="caution">
    <text evidence="8">The sequence shown here is derived from an EMBL/GenBank/DDBJ whole genome shotgun (WGS) entry which is preliminary data.</text>
</comment>
<feature type="transmembrane region" description="Helical" evidence="6">
    <location>
        <begin position="160"/>
        <end position="179"/>
    </location>
</feature>
<dbReference type="InterPro" id="IPR036259">
    <property type="entry name" value="MFS_trans_sf"/>
</dbReference>
<dbReference type="PANTHER" id="PTHR42718:SF39">
    <property type="entry name" value="ACTINORHODIN TRANSPORTER-RELATED"/>
    <property type="match status" value="1"/>
</dbReference>
<dbReference type="PANTHER" id="PTHR42718">
    <property type="entry name" value="MAJOR FACILITATOR SUPERFAMILY MULTIDRUG TRANSPORTER MFSC"/>
    <property type="match status" value="1"/>
</dbReference>
<keyword evidence="3 6" id="KW-1133">Transmembrane helix</keyword>
<feature type="transmembrane region" description="Helical" evidence="6">
    <location>
        <begin position="388"/>
        <end position="408"/>
    </location>
</feature>
<dbReference type="EMBL" id="BAABHJ010000020">
    <property type="protein sequence ID" value="GAA4612181.1"/>
    <property type="molecule type" value="Genomic_DNA"/>
</dbReference>
<dbReference type="Pfam" id="PF07690">
    <property type="entry name" value="MFS_1"/>
    <property type="match status" value="1"/>
</dbReference>
<reference evidence="9" key="1">
    <citation type="journal article" date="2019" name="Int. J. Syst. Evol. Microbiol.">
        <title>The Global Catalogue of Microorganisms (GCM) 10K type strain sequencing project: providing services to taxonomists for standard genome sequencing and annotation.</title>
        <authorList>
            <consortium name="The Broad Institute Genomics Platform"/>
            <consortium name="The Broad Institute Genome Sequencing Center for Infectious Disease"/>
            <person name="Wu L."/>
            <person name="Ma J."/>
        </authorList>
    </citation>
    <scope>NUCLEOTIDE SEQUENCE [LARGE SCALE GENOMIC DNA]</scope>
    <source>
        <strain evidence="9">JCM 17938</strain>
    </source>
</reference>
<feature type="transmembrane region" description="Helical" evidence="6">
    <location>
        <begin position="345"/>
        <end position="367"/>
    </location>
</feature>
<evidence type="ECO:0000259" key="7">
    <source>
        <dbReference type="PROSITE" id="PS50850"/>
    </source>
</evidence>
<feature type="domain" description="Major facilitator superfamily (MFS) profile" evidence="7">
    <location>
        <begin position="5"/>
        <end position="441"/>
    </location>
</feature>
<dbReference type="Gene3D" id="1.20.1250.20">
    <property type="entry name" value="MFS general substrate transporter like domains"/>
    <property type="match status" value="1"/>
</dbReference>
<accession>A0ABP8TRW0</accession>
<evidence type="ECO:0000256" key="6">
    <source>
        <dbReference type="SAM" id="Phobius"/>
    </source>
</evidence>
<evidence type="ECO:0000313" key="9">
    <source>
        <dbReference type="Proteomes" id="UP001500212"/>
    </source>
</evidence>
<feature type="transmembrane region" description="Helical" evidence="6">
    <location>
        <begin position="217"/>
        <end position="238"/>
    </location>
</feature>
<gene>
    <name evidence="8" type="ORF">GCM10023195_52030</name>
</gene>
<feature type="transmembrane region" description="Helical" evidence="6">
    <location>
        <begin position="414"/>
        <end position="434"/>
    </location>
</feature>
<feature type="transmembrane region" description="Helical" evidence="6">
    <location>
        <begin position="96"/>
        <end position="117"/>
    </location>
</feature>
<dbReference type="SUPFAM" id="SSF103473">
    <property type="entry name" value="MFS general substrate transporter"/>
    <property type="match status" value="1"/>
</dbReference>
<evidence type="ECO:0000256" key="4">
    <source>
        <dbReference type="ARBA" id="ARBA00023136"/>
    </source>
</evidence>
<evidence type="ECO:0000256" key="1">
    <source>
        <dbReference type="ARBA" id="ARBA00004651"/>
    </source>
</evidence>
<feature type="transmembrane region" description="Helical" evidence="6">
    <location>
        <begin position="293"/>
        <end position="312"/>
    </location>
</feature>
<protein>
    <submittedName>
        <fullName evidence="8">MFS transporter</fullName>
    </submittedName>
</protein>
<feature type="transmembrane region" description="Helical" evidence="6">
    <location>
        <begin position="38"/>
        <end position="59"/>
    </location>
</feature>
<dbReference type="Proteomes" id="UP001500212">
    <property type="component" value="Unassembled WGS sequence"/>
</dbReference>
<evidence type="ECO:0000256" key="3">
    <source>
        <dbReference type="ARBA" id="ARBA00022989"/>
    </source>
</evidence>
<keyword evidence="2 6" id="KW-0812">Transmembrane</keyword>
<dbReference type="PROSITE" id="PS50850">
    <property type="entry name" value="MFS"/>
    <property type="match status" value="1"/>
</dbReference>
<feature type="transmembrane region" description="Helical" evidence="6">
    <location>
        <begin position="191"/>
        <end position="211"/>
    </location>
</feature>